<reference evidence="3" key="1">
    <citation type="journal article" date="2011" name="Proc. Natl. Acad. Sci. U.S.A.">
        <title>Obligate biotrophy features unraveled by the genomic analysis of rust fungi.</title>
        <authorList>
            <person name="Duplessis S."/>
            <person name="Cuomo C.A."/>
            <person name="Lin Y.-C."/>
            <person name="Aerts A."/>
            <person name="Tisserant E."/>
            <person name="Veneault-Fourrey C."/>
            <person name="Joly D.L."/>
            <person name="Hacquard S."/>
            <person name="Amselem J."/>
            <person name="Cantarel B.L."/>
            <person name="Chiu R."/>
            <person name="Coutinho P.M."/>
            <person name="Feau N."/>
            <person name="Field M."/>
            <person name="Frey P."/>
            <person name="Gelhaye E."/>
            <person name="Goldberg J."/>
            <person name="Grabherr M.G."/>
            <person name="Kodira C.D."/>
            <person name="Kohler A."/>
            <person name="Kuees U."/>
            <person name="Lindquist E.A."/>
            <person name="Lucas S.M."/>
            <person name="Mago R."/>
            <person name="Mauceli E."/>
            <person name="Morin E."/>
            <person name="Murat C."/>
            <person name="Pangilinan J.L."/>
            <person name="Park R."/>
            <person name="Pearson M."/>
            <person name="Quesneville H."/>
            <person name="Rouhier N."/>
            <person name="Sakthikumar S."/>
            <person name="Salamov A.A."/>
            <person name="Schmutz J."/>
            <person name="Selles B."/>
            <person name="Shapiro H."/>
            <person name="Tanguay P."/>
            <person name="Tuskan G.A."/>
            <person name="Henrissat B."/>
            <person name="Van de Peer Y."/>
            <person name="Rouze P."/>
            <person name="Ellis J.G."/>
            <person name="Dodds P.N."/>
            <person name="Schein J.E."/>
            <person name="Zhong S."/>
            <person name="Hamelin R.C."/>
            <person name="Grigoriev I.V."/>
            <person name="Szabo L.J."/>
            <person name="Martin F."/>
        </authorList>
    </citation>
    <scope>NUCLEOTIDE SEQUENCE [LARGE SCALE GENOMIC DNA]</scope>
    <source>
        <strain evidence="3">98AG31 / pathotype 3-4-7</strain>
    </source>
</reference>
<dbReference type="InParanoid" id="F4R8Y5"/>
<sequence>MAWDMAKNIDLFDSPNDLAIVLAGETIPGQFPALFQTFSRWKTQFNTDTVLAEASEFRNAANRGNSRLNIPQSVEGAQIAKERAEAAKQSVKEARAIEKQRAAKAKEVEQARRAQEKREAEERAKAIKEEERARPSASRRLRRPSEHGVCRKRQREKVQLHESFQPKPPTHPTHPIETLMIDPRLSQLGPT</sequence>
<proteinExistence type="predicted"/>
<organism evidence="3">
    <name type="scientific">Melampsora larici-populina (strain 98AG31 / pathotype 3-4-7)</name>
    <name type="common">Poplar leaf rust fungus</name>
    <dbReference type="NCBI Taxonomy" id="747676"/>
    <lineage>
        <taxon>Eukaryota</taxon>
        <taxon>Fungi</taxon>
        <taxon>Dikarya</taxon>
        <taxon>Basidiomycota</taxon>
        <taxon>Pucciniomycotina</taxon>
        <taxon>Pucciniomycetes</taxon>
        <taxon>Pucciniales</taxon>
        <taxon>Melampsoraceae</taxon>
        <taxon>Melampsora</taxon>
    </lineage>
</organism>
<dbReference type="AlphaFoldDB" id="F4R8Y5"/>
<evidence type="ECO:0000313" key="3">
    <source>
        <dbReference type="Proteomes" id="UP000001072"/>
    </source>
</evidence>
<dbReference type="KEGG" id="mlr:MELLADRAFT_51655"/>
<dbReference type="VEuPathDB" id="FungiDB:MELLADRAFT_51655"/>
<protein>
    <submittedName>
        <fullName evidence="2">Uncharacterized protein</fullName>
    </submittedName>
</protein>
<dbReference type="HOGENOM" id="CLU_1421693_0_0_1"/>
<dbReference type="EMBL" id="GL883093">
    <property type="protein sequence ID" value="EGG10891.1"/>
    <property type="molecule type" value="Genomic_DNA"/>
</dbReference>
<gene>
    <name evidence="2" type="ORF">MELLADRAFT_51655</name>
</gene>
<feature type="region of interest" description="Disordered" evidence="1">
    <location>
        <begin position="106"/>
        <end position="191"/>
    </location>
</feature>
<accession>F4R8Y5</accession>
<dbReference type="RefSeq" id="XP_007405493.1">
    <property type="nucleotide sequence ID" value="XM_007405431.1"/>
</dbReference>
<evidence type="ECO:0000256" key="1">
    <source>
        <dbReference type="SAM" id="MobiDB-lite"/>
    </source>
</evidence>
<dbReference type="Proteomes" id="UP000001072">
    <property type="component" value="Unassembled WGS sequence"/>
</dbReference>
<name>F4R8Y5_MELLP</name>
<dbReference type="GeneID" id="18928792"/>
<keyword evidence="3" id="KW-1185">Reference proteome</keyword>
<evidence type="ECO:0000313" key="2">
    <source>
        <dbReference type="EMBL" id="EGG10891.1"/>
    </source>
</evidence>
<feature type="compositionally biased region" description="Basic and acidic residues" evidence="1">
    <location>
        <begin position="106"/>
        <end position="134"/>
    </location>
</feature>